<dbReference type="eggNOG" id="COG4820">
    <property type="taxonomic scope" value="Bacteria"/>
</dbReference>
<dbReference type="OrthoDB" id="306538at2"/>
<comment type="caution">
    <text evidence="1">The sequence shown here is derived from an EMBL/GenBank/DDBJ whole genome shotgun (WGS) entry which is preliminary data.</text>
</comment>
<dbReference type="NCBIfam" id="NF011660">
    <property type="entry name" value="PRK15080.1"/>
    <property type="match status" value="1"/>
</dbReference>
<organism evidence="1 2">
    <name type="scientific">Thauera linaloolentis (strain DSM 12138 / JCM 21573 / CCUG 41526 / CIP 105981 / IAM 15112 / NBRC 102519 / 47Lol)</name>
    <dbReference type="NCBI Taxonomy" id="1123367"/>
    <lineage>
        <taxon>Bacteria</taxon>
        <taxon>Pseudomonadati</taxon>
        <taxon>Pseudomonadota</taxon>
        <taxon>Betaproteobacteria</taxon>
        <taxon>Rhodocyclales</taxon>
        <taxon>Zoogloeaceae</taxon>
        <taxon>Thauera</taxon>
    </lineage>
</organism>
<dbReference type="PANTHER" id="PTHR32432">
    <property type="entry name" value="CELL DIVISION PROTEIN FTSA-RELATED"/>
    <property type="match status" value="1"/>
</dbReference>
<dbReference type="InterPro" id="IPR013366">
    <property type="entry name" value="EutJ"/>
</dbReference>
<dbReference type="InterPro" id="IPR043129">
    <property type="entry name" value="ATPase_NBD"/>
</dbReference>
<dbReference type="Gene3D" id="3.30.420.40">
    <property type="match status" value="2"/>
</dbReference>
<protein>
    <submittedName>
        <fullName evidence="1">Ethanolamine utilization protein EutJ</fullName>
    </submittedName>
</protein>
<accession>N6YF07</accession>
<name>N6YF07_THAL4</name>
<dbReference type="PANTHER" id="PTHR32432:SF3">
    <property type="entry name" value="ETHANOLAMINE UTILIZATION PROTEIN EUTJ"/>
    <property type="match status" value="1"/>
</dbReference>
<evidence type="ECO:0000313" key="1">
    <source>
        <dbReference type="EMBL" id="ENO90115.1"/>
    </source>
</evidence>
<proteinExistence type="predicted"/>
<dbReference type="Proteomes" id="UP000013232">
    <property type="component" value="Unassembled WGS sequence"/>
</dbReference>
<dbReference type="NCBIfam" id="TIGR02529">
    <property type="entry name" value="EutJ"/>
    <property type="match status" value="1"/>
</dbReference>
<dbReference type="EMBL" id="AMXE01000005">
    <property type="protein sequence ID" value="ENO90115.1"/>
    <property type="molecule type" value="Genomic_DNA"/>
</dbReference>
<evidence type="ECO:0000313" key="2">
    <source>
        <dbReference type="Proteomes" id="UP000013232"/>
    </source>
</evidence>
<dbReference type="STRING" id="1123367.GCA_000621305_00925"/>
<dbReference type="CDD" id="cd24047">
    <property type="entry name" value="ASKHA_NBD_EutJ"/>
    <property type="match status" value="1"/>
</dbReference>
<dbReference type="AlphaFoldDB" id="N6YF07"/>
<gene>
    <name evidence="1" type="ORF">C666_02615</name>
</gene>
<keyword evidence="2" id="KW-1185">Reference proteome</keyword>
<reference evidence="1 2" key="1">
    <citation type="submission" date="2012-09" db="EMBL/GenBank/DDBJ databases">
        <title>Draft Genome Sequences of 6 Strains from Genus Thauera.</title>
        <authorList>
            <person name="Liu B."/>
            <person name="Shapleigh J.P."/>
            <person name="Frostegard A.H."/>
        </authorList>
    </citation>
    <scope>NUCLEOTIDE SEQUENCE [LARGE SCALE GENOMIC DNA]</scope>
    <source>
        <strain evidence="2">47Lol / DSM 12138</strain>
    </source>
</reference>
<dbReference type="RefSeq" id="WP_004333394.1">
    <property type="nucleotide sequence ID" value="NZ_AMXE01000005.1"/>
</dbReference>
<sequence length="288" mass="30305">MRSIDDWLEPRLARAAALAASGEMVADAANGAAPGTGLHLGIDLGTSDVVSMVLDAQGNPVAVRLDWADVVRDGVVWDFFGAVQIVRRQIESLAAQLGERLPRRAATSYPPGTDPRISVNVIEAAELEVSGVIDEPSAVAALLQLDRAAVVDIGGGTTGVAVVQQGRIVYSGDEPTGGHHVTLTLAGARNLPLTEAEALKRRADNAALWPVVRPVFDKMAHIVDTHLQGQQVDTLYLSGGSCSMPGVRDLFAQVFPHLQVILPRPPLFLTPLAIAAHGLPGARPQAET</sequence>
<dbReference type="Pfam" id="PF14450">
    <property type="entry name" value="FtsA"/>
    <property type="match status" value="1"/>
</dbReference>
<dbReference type="InterPro" id="IPR050696">
    <property type="entry name" value="FtsA/MreB"/>
</dbReference>
<dbReference type="SUPFAM" id="SSF53067">
    <property type="entry name" value="Actin-like ATPase domain"/>
    <property type="match status" value="2"/>
</dbReference>